<keyword evidence="7 8" id="KW-0472">Membrane</keyword>
<dbReference type="Pfam" id="PF04178">
    <property type="entry name" value="Got1"/>
    <property type="match status" value="1"/>
</dbReference>
<dbReference type="GO" id="GO:0005737">
    <property type="term" value="C:cytoplasm"/>
    <property type="evidence" value="ECO:0007669"/>
    <property type="project" value="UniProtKB-ARBA"/>
</dbReference>
<dbReference type="InterPro" id="IPR007305">
    <property type="entry name" value="Vesicle_transpt_Got1/SFT2"/>
</dbReference>
<reference evidence="9" key="1">
    <citation type="journal article" date="2020" name="Fungal Divers.">
        <title>Resolving the Mortierellaceae phylogeny through synthesis of multi-gene phylogenetics and phylogenomics.</title>
        <authorList>
            <person name="Vandepol N."/>
            <person name="Liber J."/>
            <person name="Desiro A."/>
            <person name="Na H."/>
            <person name="Kennedy M."/>
            <person name="Barry K."/>
            <person name="Grigoriev I.V."/>
            <person name="Miller A.N."/>
            <person name="O'Donnell K."/>
            <person name="Stajich J.E."/>
            <person name="Bonito G."/>
        </authorList>
    </citation>
    <scope>NUCLEOTIDE SEQUENCE</scope>
    <source>
        <strain evidence="9">NVP1</strain>
    </source>
</reference>
<evidence type="ECO:0000256" key="3">
    <source>
        <dbReference type="ARBA" id="ARBA00022692"/>
    </source>
</evidence>
<feature type="transmembrane region" description="Helical" evidence="8">
    <location>
        <begin position="148"/>
        <end position="166"/>
    </location>
</feature>
<keyword evidence="5 8" id="KW-1133">Transmembrane helix</keyword>
<comment type="caution">
    <text evidence="9">The sequence shown here is derived from an EMBL/GenBank/DDBJ whole genome shotgun (WGS) entry which is preliminary data.</text>
</comment>
<keyword evidence="3 8" id="KW-0812">Transmembrane</keyword>
<keyword evidence="4" id="KW-0521">NADP</keyword>
<dbReference type="EMBL" id="JAAAUY010000241">
    <property type="protein sequence ID" value="KAF9332756.1"/>
    <property type="molecule type" value="Genomic_DNA"/>
</dbReference>
<feature type="transmembrane region" description="Helical" evidence="8">
    <location>
        <begin position="83"/>
        <end position="108"/>
    </location>
</feature>
<comment type="subcellular location">
    <subcellularLocation>
        <location evidence="1">Membrane</location>
        <topology evidence="1">Multi-pass membrane protein</topology>
    </subcellularLocation>
</comment>
<evidence type="ECO:0000313" key="10">
    <source>
        <dbReference type="Proteomes" id="UP000696485"/>
    </source>
</evidence>
<evidence type="ECO:0008006" key="11">
    <source>
        <dbReference type="Google" id="ProtNLM"/>
    </source>
</evidence>
<dbReference type="GO" id="GO:0012505">
    <property type="term" value="C:endomembrane system"/>
    <property type="evidence" value="ECO:0007669"/>
    <property type="project" value="UniProtKB-ARBA"/>
</dbReference>
<protein>
    <recommendedName>
        <fullName evidence="11">Vesicle transport protein</fullName>
    </recommendedName>
</protein>
<accession>A0A9P5SPD6</accession>
<keyword evidence="6" id="KW-0560">Oxidoreductase</keyword>
<sequence>MSNTESSFRNAFKNFGARGGVSAGASGVSGTNRSEPFGSGGRASNWFGGVRSQVSGYVPVSLGGSQQPVEENWLDLTWFQRMAGFGICLAGGLACFMIAFFVGLPMVAFRPSKFAVSFTFGSLLWMASFAILRGPMTHLRALVSKERIAFTVAYFGSMAFVLFATLFLKSQILTLVGVVIEGFAFLWYFTSYSPFSGGSIRLGSQVAEGKLFTKLQFYKSLFNGRHYSYDQIHDLTNKVALVTGANQGVGYATTLALVAHGAHLVMACRSEAKVNKAIEQLHKDVAETYPKSAAAAQITKGERLKLEFLELDLNDLKKTQKSGQEFLSRGLPLHILINNNGISGDPWTLSADGIENQFAVNHLSHFVFTLALLDRLKESQPSKVVIVCSLTYETLPPGGFNLSIINDETVDDPMSEQVFVNIVHPGMTNTRMGNTYADNMEPSIRIDV</sequence>
<dbReference type="AlphaFoldDB" id="A0A9P5SPD6"/>
<dbReference type="GO" id="GO:0016192">
    <property type="term" value="P:vesicle-mediated transport"/>
    <property type="evidence" value="ECO:0007669"/>
    <property type="project" value="InterPro"/>
</dbReference>
<dbReference type="InterPro" id="IPR002347">
    <property type="entry name" value="SDR_fam"/>
</dbReference>
<dbReference type="PRINTS" id="PR00081">
    <property type="entry name" value="GDHRDH"/>
</dbReference>
<dbReference type="Gene3D" id="3.40.50.720">
    <property type="entry name" value="NAD(P)-binding Rossmann-like Domain"/>
    <property type="match status" value="1"/>
</dbReference>
<feature type="transmembrane region" description="Helical" evidence="8">
    <location>
        <begin position="114"/>
        <end position="136"/>
    </location>
</feature>
<gene>
    <name evidence="9" type="ORF">BG006_004374</name>
</gene>
<evidence type="ECO:0000256" key="7">
    <source>
        <dbReference type="ARBA" id="ARBA00023136"/>
    </source>
</evidence>
<proteinExistence type="inferred from homology"/>
<comment type="similarity">
    <text evidence="2">Belongs to the short-chain dehydrogenases/reductases (SDR) family.</text>
</comment>
<evidence type="ECO:0000256" key="4">
    <source>
        <dbReference type="ARBA" id="ARBA00022857"/>
    </source>
</evidence>
<evidence type="ECO:0000313" key="9">
    <source>
        <dbReference type="EMBL" id="KAF9332756.1"/>
    </source>
</evidence>
<evidence type="ECO:0000256" key="5">
    <source>
        <dbReference type="ARBA" id="ARBA00022989"/>
    </source>
</evidence>
<dbReference type="SUPFAM" id="SSF51735">
    <property type="entry name" value="NAD(P)-binding Rossmann-fold domains"/>
    <property type="match status" value="1"/>
</dbReference>
<name>A0A9P5SPD6_9FUNG</name>
<dbReference type="GO" id="GO:0016020">
    <property type="term" value="C:membrane"/>
    <property type="evidence" value="ECO:0007669"/>
    <property type="project" value="UniProtKB-SubCell"/>
</dbReference>
<dbReference type="GO" id="GO:0016491">
    <property type="term" value="F:oxidoreductase activity"/>
    <property type="evidence" value="ECO:0007669"/>
    <property type="project" value="UniProtKB-KW"/>
</dbReference>
<evidence type="ECO:0000256" key="6">
    <source>
        <dbReference type="ARBA" id="ARBA00023002"/>
    </source>
</evidence>
<dbReference type="InterPro" id="IPR036291">
    <property type="entry name" value="NAD(P)-bd_dom_sf"/>
</dbReference>
<keyword evidence="10" id="KW-1185">Reference proteome</keyword>
<evidence type="ECO:0000256" key="8">
    <source>
        <dbReference type="SAM" id="Phobius"/>
    </source>
</evidence>
<evidence type="ECO:0000256" key="1">
    <source>
        <dbReference type="ARBA" id="ARBA00004141"/>
    </source>
</evidence>
<dbReference type="Pfam" id="PF00106">
    <property type="entry name" value="adh_short"/>
    <property type="match status" value="2"/>
</dbReference>
<dbReference type="Proteomes" id="UP000696485">
    <property type="component" value="Unassembled WGS sequence"/>
</dbReference>
<evidence type="ECO:0000256" key="2">
    <source>
        <dbReference type="ARBA" id="ARBA00006484"/>
    </source>
</evidence>
<organism evidence="9 10">
    <name type="scientific">Podila minutissima</name>
    <dbReference type="NCBI Taxonomy" id="64525"/>
    <lineage>
        <taxon>Eukaryota</taxon>
        <taxon>Fungi</taxon>
        <taxon>Fungi incertae sedis</taxon>
        <taxon>Mucoromycota</taxon>
        <taxon>Mortierellomycotina</taxon>
        <taxon>Mortierellomycetes</taxon>
        <taxon>Mortierellales</taxon>
        <taxon>Mortierellaceae</taxon>
        <taxon>Podila</taxon>
    </lineage>
</organism>
<dbReference type="PANTHER" id="PTHR24320:SF282">
    <property type="entry name" value="WW DOMAIN-CONTAINING OXIDOREDUCTASE"/>
    <property type="match status" value="1"/>
</dbReference>
<feature type="transmembrane region" description="Helical" evidence="8">
    <location>
        <begin position="172"/>
        <end position="189"/>
    </location>
</feature>
<dbReference type="PANTHER" id="PTHR24320">
    <property type="entry name" value="RETINOL DEHYDROGENASE"/>
    <property type="match status" value="1"/>
</dbReference>